<keyword evidence="5" id="KW-1185">Reference proteome</keyword>
<dbReference type="Pfam" id="PF02517">
    <property type="entry name" value="Rce1-like"/>
    <property type="match status" value="1"/>
</dbReference>
<keyword evidence="2" id="KW-1133">Transmembrane helix</keyword>
<dbReference type="RefSeq" id="WP_008847452.1">
    <property type="nucleotide sequence ID" value="NZ_AOJH01000027.1"/>
</dbReference>
<feature type="transmembrane region" description="Helical" evidence="2">
    <location>
        <begin position="243"/>
        <end position="263"/>
    </location>
</feature>
<keyword evidence="2" id="KW-0472">Membrane</keyword>
<gene>
    <name evidence="4" type="ORF">C468_03463</name>
</gene>
<sequence length="311" mass="31883">MSDPSEFDAESGDSGQERDDPADPAASDGGEPGDARTAVDAVGPSDEKYGGSALRTVGVAFGLGIAGILGLLAVTTIVGGVVFVAATVTGRQPSLLGSFVLPFVVGQVVAFVGVSLGYLRWRGLNREEIAAYLGIRRPSIVESVIALIGPILVIVTVLVVSSVVLLVGPEPAQNQGAQTTLENPSIIPVMIVAMLLVVGPCEELLFRGVIQSRARETLSAVPAILLAASVFAPAHVVSLTGGVSAMLTTISLLFVPSLIFGAVYEYTENLAVVAVMHGLYNSLLLTIGYIVITYGPEMEGAGQAGAALLGL</sequence>
<evidence type="ECO:0000313" key="4">
    <source>
        <dbReference type="EMBL" id="EMA67084.1"/>
    </source>
</evidence>
<dbReference type="STRING" id="1230456.C468_03463"/>
<dbReference type="GO" id="GO:0004175">
    <property type="term" value="F:endopeptidase activity"/>
    <property type="evidence" value="ECO:0007669"/>
    <property type="project" value="UniProtKB-ARBA"/>
</dbReference>
<reference evidence="4 5" key="1">
    <citation type="journal article" date="2014" name="PLoS Genet.">
        <title>Phylogenetically driven sequencing of extremely halophilic archaea reveals strategies for static and dynamic osmo-response.</title>
        <authorList>
            <person name="Becker E.A."/>
            <person name="Seitzer P.M."/>
            <person name="Tritt A."/>
            <person name="Larsen D."/>
            <person name="Krusor M."/>
            <person name="Yao A.I."/>
            <person name="Wu D."/>
            <person name="Madern D."/>
            <person name="Eisen J.A."/>
            <person name="Darling A.E."/>
            <person name="Facciotti M.T."/>
        </authorList>
    </citation>
    <scope>NUCLEOTIDE SEQUENCE [LARGE SCALE GENOMIC DNA]</scope>
    <source>
        <strain evidence="4 5">JCM 14978</strain>
    </source>
</reference>
<feature type="region of interest" description="Disordered" evidence="1">
    <location>
        <begin position="1"/>
        <end position="44"/>
    </location>
</feature>
<dbReference type="InterPro" id="IPR003675">
    <property type="entry name" value="Rce1/LyrA-like_dom"/>
</dbReference>
<dbReference type="PATRIC" id="fig|1230456.3.peg.666"/>
<name>M0PC29_9EURY</name>
<dbReference type="AlphaFoldDB" id="M0PC29"/>
<protein>
    <recommendedName>
        <fullName evidence="3">CAAX prenyl protease 2/Lysostaphin resistance protein A-like domain-containing protein</fullName>
    </recommendedName>
</protein>
<comment type="caution">
    <text evidence="4">The sequence shown here is derived from an EMBL/GenBank/DDBJ whole genome shotgun (WGS) entry which is preliminary data.</text>
</comment>
<dbReference type="OrthoDB" id="275779at2157"/>
<feature type="transmembrane region" description="Helical" evidence="2">
    <location>
        <begin position="186"/>
        <end position="206"/>
    </location>
</feature>
<dbReference type="EMBL" id="AOJH01000027">
    <property type="protein sequence ID" value="EMA67084.1"/>
    <property type="molecule type" value="Genomic_DNA"/>
</dbReference>
<feature type="domain" description="CAAX prenyl protease 2/Lysostaphin resistance protein A-like" evidence="3">
    <location>
        <begin position="188"/>
        <end position="282"/>
    </location>
</feature>
<evidence type="ECO:0000256" key="1">
    <source>
        <dbReference type="SAM" id="MobiDB-lite"/>
    </source>
</evidence>
<evidence type="ECO:0000259" key="3">
    <source>
        <dbReference type="Pfam" id="PF02517"/>
    </source>
</evidence>
<feature type="transmembrane region" description="Helical" evidence="2">
    <location>
        <begin position="140"/>
        <end position="166"/>
    </location>
</feature>
<dbReference type="Proteomes" id="UP000011546">
    <property type="component" value="Unassembled WGS sequence"/>
</dbReference>
<feature type="transmembrane region" description="Helical" evidence="2">
    <location>
        <begin position="270"/>
        <end position="292"/>
    </location>
</feature>
<keyword evidence="2" id="KW-0812">Transmembrane</keyword>
<dbReference type="GO" id="GO:0080120">
    <property type="term" value="P:CAAX-box protein maturation"/>
    <property type="evidence" value="ECO:0007669"/>
    <property type="project" value="UniProtKB-ARBA"/>
</dbReference>
<evidence type="ECO:0000313" key="5">
    <source>
        <dbReference type="Proteomes" id="UP000011546"/>
    </source>
</evidence>
<feature type="transmembrane region" description="Helical" evidence="2">
    <location>
        <begin position="218"/>
        <end position="237"/>
    </location>
</feature>
<organism evidence="4 5">
    <name type="scientific">Halorubrum kocurii JCM 14978</name>
    <dbReference type="NCBI Taxonomy" id="1230456"/>
    <lineage>
        <taxon>Archaea</taxon>
        <taxon>Methanobacteriati</taxon>
        <taxon>Methanobacteriota</taxon>
        <taxon>Stenosarchaea group</taxon>
        <taxon>Halobacteria</taxon>
        <taxon>Halobacteriales</taxon>
        <taxon>Haloferacaceae</taxon>
        <taxon>Halorubrum</taxon>
    </lineage>
</organism>
<feature type="transmembrane region" description="Helical" evidence="2">
    <location>
        <begin position="57"/>
        <end position="87"/>
    </location>
</feature>
<dbReference type="InterPro" id="IPR052710">
    <property type="entry name" value="CAAX_protease"/>
</dbReference>
<proteinExistence type="predicted"/>
<dbReference type="PANTHER" id="PTHR36435">
    <property type="entry name" value="SLR1288 PROTEIN"/>
    <property type="match status" value="1"/>
</dbReference>
<feature type="transmembrane region" description="Helical" evidence="2">
    <location>
        <begin position="99"/>
        <end position="119"/>
    </location>
</feature>
<feature type="compositionally biased region" description="Acidic residues" evidence="1">
    <location>
        <begin position="1"/>
        <end position="11"/>
    </location>
</feature>
<evidence type="ECO:0000256" key="2">
    <source>
        <dbReference type="SAM" id="Phobius"/>
    </source>
</evidence>
<accession>M0PC29</accession>
<dbReference type="PANTHER" id="PTHR36435:SF1">
    <property type="entry name" value="CAAX AMINO TERMINAL PROTEASE FAMILY PROTEIN"/>
    <property type="match status" value="1"/>
</dbReference>